<proteinExistence type="predicted"/>
<feature type="non-terminal residue" evidence="1">
    <location>
        <position position="1"/>
    </location>
</feature>
<dbReference type="EMBL" id="AGNL01048721">
    <property type="protein sequence ID" value="EJK45163.1"/>
    <property type="molecule type" value="Genomic_DNA"/>
</dbReference>
<dbReference type="Proteomes" id="UP000266841">
    <property type="component" value="Unassembled WGS sequence"/>
</dbReference>
<dbReference type="AlphaFoldDB" id="K0QZP7"/>
<evidence type="ECO:0000313" key="2">
    <source>
        <dbReference type="Proteomes" id="UP000266841"/>
    </source>
</evidence>
<accession>K0QZP7</accession>
<protein>
    <submittedName>
        <fullName evidence="1">Uncharacterized protein</fullName>
    </submittedName>
</protein>
<keyword evidence="2" id="KW-1185">Reference proteome</keyword>
<comment type="caution">
    <text evidence="1">The sequence shown here is derived from an EMBL/GenBank/DDBJ whole genome shotgun (WGS) entry which is preliminary data.</text>
</comment>
<name>K0QZP7_THAOC</name>
<evidence type="ECO:0000313" key="1">
    <source>
        <dbReference type="EMBL" id="EJK45163.1"/>
    </source>
</evidence>
<reference evidence="1 2" key="1">
    <citation type="journal article" date="2012" name="Genome Biol.">
        <title>Genome and low-iron response of an oceanic diatom adapted to chronic iron limitation.</title>
        <authorList>
            <person name="Lommer M."/>
            <person name="Specht M."/>
            <person name="Roy A.S."/>
            <person name="Kraemer L."/>
            <person name="Andreson R."/>
            <person name="Gutowska M.A."/>
            <person name="Wolf J."/>
            <person name="Bergner S.V."/>
            <person name="Schilhabel M.B."/>
            <person name="Klostermeier U.C."/>
            <person name="Beiko R.G."/>
            <person name="Rosenstiel P."/>
            <person name="Hippler M."/>
            <person name="Laroche J."/>
        </authorList>
    </citation>
    <scope>NUCLEOTIDE SEQUENCE [LARGE SCALE GENOMIC DNA]</scope>
    <source>
        <strain evidence="1 2">CCMP1005</strain>
    </source>
</reference>
<gene>
    <name evidence="1" type="ORF">THAOC_36234</name>
</gene>
<sequence length="133" mass="14317">PPTGIGRRVIVARTGYVPARWPTPTGPRPTTILHYDRPLLVLRYNSPYLSHLGVANPKYDTAKGGRAQQASLALTKMGPLRSNSSGGVLPWFYCLLSMSSRRGQPPAPPANRYDLVVAVAVAGCAKRQYGGMA</sequence>
<organism evidence="1 2">
    <name type="scientific">Thalassiosira oceanica</name>
    <name type="common">Marine diatom</name>
    <dbReference type="NCBI Taxonomy" id="159749"/>
    <lineage>
        <taxon>Eukaryota</taxon>
        <taxon>Sar</taxon>
        <taxon>Stramenopiles</taxon>
        <taxon>Ochrophyta</taxon>
        <taxon>Bacillariophyta</taxon>
        <taxon>Coscinodiscophyceae</taxon>
        <taxon>Thalassiosirophycidae</taxon>
        <taxon>Thalassiosirales</taxon>
        <taxon>Thalassiosiraceae</taxon>
        <taxon>Thalassiosira</taxon>
    </lineage>
</organism>